<keyword evidence="1" id="KW-0812">Transmembrane</keyword>
<keyword evidence="1" id="KW-0472">Membrane</keyword>
<sequence>MSHSGDDWGEGRQRTALFVERKAYRRRRLMDIARLLPLFGALLFLVPLMWPNPDPYPAPDTSGGKPISEAITYLFTIWTLLIAASFVFGVAVRRWAENWTEGTDKPGEEAP</sequence>
<dbReference type="AlphaFoldDB" id="A0A6L6WJT6"/>
<reference evidence="2 3" key="1">
    <citation type="submission" date="2019-12" db="EMBL/GenBank/DDBJ databases">
        <authorList>
            <person name="Zhang Y.-J."/>
        </authorList>
    </citation>
    <scope>NUCLEOTIDE SEQUENCE [LARGE SCALE GENOMIC DNA]</scope>
    <source>
        <strain evidence="2 3">CY05</strain>
    </source>
</reference>
<organism evidence="2 3">
    <name type="scientific">Parasedimentitalea huanghaiensis</name>
    <dbReference type="NCBI Taxonomy" id="2682100"/>
    <lineage>
        <taxon>Bacteria</taxon>
        <taxon>Pseudomonadati</taxon>
        <taxon>Pseudomonadota</taxon>
        <taxon>Alphaproteobacteria</taxon>
        <taxon>Rhodobacterales</taxon>
        <taxon>Paracoccaceae</taxon>
        <taxon>Parasedimentitalea</taxon>
    </lineage>
</organism>
<keyword evidence="1" id="KW-1133">Transmembrane helix</keyword>
<name>A0A6L6WJT6_9RHOB</name>
<evidence type="ECO:0000313" key="3">
    <source>
        <dbReference type="Proteomes" id="UP000478892"/>
    </source>
</evidence>
<dbReference type="RefSeq" id="WP_157023736.1">
    <property type="nucleotide sequence ID" value="NZ_WQLV01000011.1"/>
</dbReference>
<accession>A0A6L6WJT6</accession>
<protein>
    <submittedName>
        <fullName evidence="2">Uncharacterized protein</fullName>
    </submittedName>
</protein>
<proteinExistence type="predicted"/>
<comment type="caution">
    <text evidence="2">The sequence shown here is derived from an EMBL/GenBank/DDBJ whole genome shotgun (WGS) entry which is preliminary data.</text>
</comment>
<dbReference type="EMBL" id="WQLV01000011">
    <property type="protein sequence ID" value="MVO17428.1"/>
    <property type="molecule type" value="Genomic_DNA"/>
</dbReference>
<evidence type="ECO:0000313" key="2">
    <source>
        <dbReference type="EMBL" id="MVO17428.1"/>
    </source>
</evidence>
<dbReference type="Proteomes" id="UP000478892">
    <property type="component" value="Unassembled WGS sequence"/>
</dbReference>
<feature type="transmembrane region" description="Helical" evidence="1">
    <location>
        <begin position="70"/>
        <end position="92"/>
    </location>
</feature>
<feature type="transmembrane region" description="Helical" evidence="1">
    <location>
        <begin position="32"/>
        <end position="50"/>
    </location>
</feature>
<keyword evidence="3" id="KW-1185">Reference proteome</keyword>
<evidence type="ECO:0000256" key="1">
    <source>
        <dbReference type="SAM" id="Phobius"/>
    </source>
</evidence>
<gene>
    <name evidence="2" type="ORF">GO984_16565</name>
</gene>